<comment type="similarity">
    <text evidence="1">Belongs to the ornithine cyclodeaminase/mu-crystallin family.</text>
</comment>
<dbReference type="Gene3D" id="3.40.50.720">
    <property type="entry name" value="NAD(P)-binding Rossmann-like Domain"/>
    <property type="match status" value="1"/>
</dbReference>
<feature type="region of interest" description="Disordered" evidence="2">
    <location>
        <begin position="89"/>
        <end position="126"/>
    </location>
</feature>
<dbReference type="SUPFAM" id="SSF51735">
    <property type="entry name" value="NAD(P)-binding Rossmann-fold domains"/>
    <property type="match status" value="1"/>
</dbReference>
<dbReference type="InterPro" id="IPR036291">
    <property type="entry name" value="NAD(P)-bd_dom_sf"/>
</dbReference>
<gene>
    <name evidence="3" type="ORF">IMSHALPRED_005329</name>
</gene>
<evidence type="ECO:0000256" key="1">
    <source>
        <dbReference type="ARBA" id="ARBA00008903"/>
    </source>
</evidence>
<dbReference type="PANTHER" id="PTHR13812:SF19">
    <property type="entry name" value="KETIMINE REDUCTASE MU-CRYSTALLIN"/>
    <property type="match status" value="1"/>
</dbReference>
<evidence type="ECO:0000256" key="2">
    <source>
        <dbReference type="SAM" id="MobiDB-lite"/>
    </source>
</evidence>
<protein>
    <recommendedName>
        <fullName evidence="5">NAD(P)-binding protein</fullName>
    </recommendedName>
</protein>
<organism evidence="3 4">
    <name type="scientific">Imshaugia aleurites</name>
    <dbReference type="NCBI Taxonomy" id="172621"/>
    <lineage>
        <taxon>Eukaryota</taxon>
        <taxon>Fungi</taxon>
        <taxon>Dikarya</taxon>
        <taxon>Ascomycota</taxon>
        <taxon>Pezizomycotina</taxon>
        <taxon>Lecanoromycetes</taxon>
        <taxon>OSLEUM clade</taxon>
        <taxon>Lecanoromycetidae</taxon>
        <taxon>Lecanorales</taxon>
        <taxon>Lecanorineae</taxon>
        <taxon>Parmeliaceae</taxon>
        <taxon>Imshaugia</taxon>
    </lineage>
</organism>
<accession>A0A8H3FG08</accession>
<reference evidence="3" key="1">
    <citation type="submission" date="2021-03" db="EMBL/GenBank/DDBJ databases">
        <authorList>
            <person name="Tagirdzhanova G."/>
        </authorList>
    </citation>
    <scope>NUCLEOTIDE SEQUENCE</scope>
</reference>
<dbReference type="OrthoDB" id="41492at2759"/>
<dbReference type="InterPro" id="IPR003462">
    <property type="entry name" value="ODC_Mu_crystall"/>
</dbReference>
<feature type="compositionally biased region" description="Polar residues" evidence="2">
    <location>
        <begin position="89"/>
        <end position="100"/>
    </location>
</feature>
<evidence type="ECO:0008006" key="5">
    <source>
        <dbReference type="Google" id="ProtNLM"/>
    </source>
</evidence>
<dbReference type="GO" id="GO:0005737">
    <property type="term" value="C:cytoplasm"/>
    <property type="evidence" value="ECO:0007669"/>
    <property type="project" value="TreeGrafter"/>
</dbReference>
<sequence length="450" mass="48615">MPLTVLSNADIHSLLLTLSRDDIAELQHNLAEALHDYSTGTQESTTGCSANQPQRIAVPAANKQTTLFMPASTSTSRGIKIITLATAPVPSSTPSLSKLSIDSPRSSSPAPKSPSPKSPSIASSRSSTTLASYTSSVSSARSADLTSVVSSQTTTPRGSLTLLTSTGIPYAFLDAEELTAFRTALASTIIFNRRSSVHSITVFGAGLQAKWHIRLALMLRGSEIHHVDIINRSFARAKELMHEFYTSPDWEDLRNANSKLAFSIVSSEYGEYQRLLKEHIRKADVVFLCTPSTSPLFPAEYLTSTEGRKKGRYISAIGSYRPHMCEVHPDVLKQAVAPDHKHHHHKHAEKAGVIVVDSLEACLKEAGEIIQAGITAEQLVEIGELLMVKKASMREIELGTGEGEKGLRRWLGGGNVIYKSVGIGLMDICVGEDLVALAMQRGVGTRVEGF</sequence>
<evidence type="ECO:0000313" key="3">
    <source>
        <dbReference type="EMBL" id="CAF9922082.1"/>
    </source>
</evidence>
<comment type="caution">
    <text evidence="3">The sequence shown here is derived from an EMBL/GenBank/DDBJ whole genome shotgun (WGS) entry which is preliminary data.</text>
</comment>
<dbReference type="PANTHER" id="PTHR13812">
    <property type="entry name" value="KETIMINE REDUCTASE MU-CRYSTALLIN"/>
    <property type="match status" value="1"/>
</dbReference>
<keyword evidence="4" id="KW-1185">Reference proteome</keyword>
<dbReference type="Pfam" id="PF02423">
    <property type="entry name" value="OCD_Mu_crystall"/>
    <property type="match status" value="1"/>
</dbReference>
<evidence type="ECO:0000313" key="4">
    <source>
        <dbReference type="Proteomes" id="UP000664534"/>
    </source>
</evidence>
<proteinExistence type="inferred from homology"/>
<dbReference type="Gene3D" id="3.30.1780.10">
    <property type="entry name" value="ornithine cyclodeaminase, domain 1"/>
    <property type="match status" value="1"/>
</dbReference>
<dbReference type="InterPro" id="IPR023401">
    <property type="entry name" value="ODC_N"/>
</dbReference>
<dbReference type="Proteomes" id="UP000664534">
    <property type="component" value="Unassembled WGS sequence"/>
</dbReference>
<dbReference type="AlphaFoldDB" id="A0A8H3FG08"/>
<dbReference type="EMBL" id="CAJPDT010000029">
    <property type="protein sequence ID" value="CAF9922082.1"/>
    <property type="molecule type" value="Genomic_DNA"/>
</dbReference>
<dbReference type="FunFam" id="3.40.50.720:FF:000577">
    <property type="entry name" value="Proline utilization protein PrnX, putative"/>
    <property type="match status" value="1"/>
</dbReference>
<name>A0A8H3FG08_9LECA</name>